<dbReference type="GO" id="GO:0032153">
    <property type="term" value="C:cell division site"/>
    <property type="evidence" value="ECO:0007669"/>
    <property type="project" value="UniProtKB-UniRule"/>
</dbReference>
<evidence type="ECO:0000256" key="4">
    <source>
        <dbReference type="ARBA" id="ARBA00023306"/>
    </source>
</evidence>
<evidence type="ECO:0000313" key="9">
    <source>
        <dbReference type="EMBL" id="KXU12340.1"/>
    </source>
</evidence>
<dbReference type="AlphaFoldDB" id="A0A139RC55"/>
<keyword evidence="4 5" id="KW-0131">Cell cycle</keyword>
<evidence type="ECO:0000256" key="3">
    <source>
        <dbReference type="ARBA" id="ARBA00023136"/>
    </source>
</evidence>
<feature type="compositionally biased region" description="Polar residues" evidence="7">
    <location>
        <begin position="411"/>
        <end position="427"/>
    </location>
</feature>
<comment type="similarity">
    <text evidence="5 6">Belongs to the FtsA/MreB family.</text>
</comment>
<dbReference type="RefSeq" id="WP_061863849.1">
    <property type="nucleotide sequence ID" value="NZ_KQ970823.1"/>
</dbReference>
<evidence type="ECO:0000313" key="10">
    <source>
        <dbReference type="Proteomes" id="UP000072578"/>
    </source>
</evidence>
<dbReference type="GO" id="GO:0009898">
    <property type="term" value="C:cytoplasmic side of plasma membrane"/>
    <property type="evidence" value="ECO:0007669"/>
    <property type="project" value="UniProtKB-UniRule"/>
</dbReference>
<dbReference type="Proteomes" id="UP000072578">
    <property type="component" value="Unassembled WGS sequence"/>
</dbReference>
<dbReference type="PIRSF" id="PIRSF003101">
    <property type="entry name" value="FtsA"/>
    <property type="match status" value="1"/>
</dbReference>
<evidence type="ECO:0000256" key="6">
    <source>
        <dbReference type="PIRNR" id="PIRNR003101"/>
    </source>
</evidence>
<protein>
    <recommendedName>
        <fullName evidence="5 6">Cell division protein FtsA</fullName>
    </recommendedName>
</protein>
<dbReference type="Gene3D" id="3.30.1490.110">
    <property type="match status" value="1"/>
</dbReference>
<name>A0A139RC55_9STRE</name>
<dbReference type="HAMAP" id="MF_02033">
    <property type="entry name" value="FtsA"/>
    <property type="match status" value="1"/>
</dbReference>
<keyword evidence="3 5" id="KW-0472">Membrane</keyword>
<dbReference type="NCBIfam" id="TIGR01174">
    <property type="entry name" value="ftsA"/>
    <property type="match status" value="1"/>
</dbReference>
<dbReference type="Gene3D" id="3.30.420.40">
    <property type="match status" value="2"/>
</dbReference>
<keyword evidence="2 5" id="KW-0132">Cell division</keyword>
<dbReference type="EMBL" id="LQZF01000159">
    <property type="protein sequence ID" value="KXU12340.1"/>
    <property type="molecule type" value="Genomic_DNA"/>
</dbReference>
<evidence type="ECO:0000256" key="2">
    <source>
        <dbReference type="ARBA" id="ARBA00022618"/>
    </source>
</evidence>
<dbReference type="Pfam" id="PF11983">
    <property type="entry name" value="FtsA_C"/>
    <property type="match status" value="1"/>
</dbReference>
<dbReference type="CDD" id="cd24048">
    <property type="entry name" value="ASKHA_NBD_FtsA"/>
    <property type="match status" value="1"/>
</dbReference>
<dbReference type="PANTHER" id="PTHR32432:SF4">
    <property type="entry name" value="CELL DIVISION PROTEIN FTSA"/>
    <property type="match status" value="1"/>
</dbReference>
<dbReference type="PATRIC" id="fig|68892.8.peg.1821"/>
<accession>A0A139RC55</accession>
<dbReference type="SUPFAM" id="SSF53067">
    <property type="entry name" value="Actin-like ATPase domain"/>
    <property type="match status" value="2"/>
</dbReference>
<dbReference type="InterPro" id="IPR043129">
    <property type="entry name" value="ATPase_NBD"/>
</dbReference>
<proteinExistence type="inferred from homology"/>
<comment type="subunit">
    <text evidence="5">Self-interacts. Interacts with FtsZ.</text>
</comment>
<comment type="function">
    <text evidence="5 6">Cell division protein that is involved in the assembly of the Z ring. May serve as a membrane anchor for the Z ring.</text>
</comment>
<dbReference type="SMART" id="SM00842">
    <property type="entry name" value="FtsA"/>
    <property type="match status" value="1"/>
</dbReference>
<feature type="region of interest" description="Disordered" evidence="7">
    <location>
        <begin position="398"/>
        <end position="442"/>
    </location>
</feature>
<organism evidence="9 10">
    <name type="scientific">Streptococcus infantis</name>
    <dbReference type="NCBI Taxonomy" id="68892"/>
    <lineage>
        <taxon>Bacteria</taxon>
        <taxon>Bacillati</taxon>
        <taxon>Bacillota</taxon>
        <taxon>Bacilli</taxon>
        <taxon>Lactobacillales</taxon>
        <taxon>Streptococcaceae</taxon>
        <taxon>Streptococcus</taxon>
    </lineage>
</organism>
<evidence type="ECO:0000256" key="1">
    <source>
        <dbReference type="ARBA" id="ARBA00022475"/>
    </source>
</evidence>
<evidence type="ECO:0000256" key="7">
    <source>
        <dbReference type="SAM" id="MobiDB-lite"/>
    </source>
</evidence>
<dbReference type="InterPro" id="IPR050696">
    <property type="entry name" value="FtsA/MreB"/>
</dbReference>
<evidence type="ECO:0000259" key="8">
    <source>
        <dbReference type="SMART" id="SM00842"/>
    </source>
</evidence>
<dbReference type="InterPro" id="IPR003494">
    <property type="entry name" value="SHS2_FtsA"/>
</dbReference>
<dbReference type="Pfam" id="PF14450">
    <property type="entry name" value="FtsA"/>
    <property type="match status" value="1"/>
</dbReference>
<gene>
    <name evidence="5" type="primary">ftsA</name>
    <name evidence="9" type="ORF">SINDD18_01665</name>
</gene>
<comment type="subcellular location">
    <subcellularLocation>
        <location evidence="5">Cell membrane</location>
        <topology evidence="5">Peripheral membrane protein</topology>
        <orientation evidence="5">Cytoplasmic side</orientation>
    </subcellularLocation>
    <text evidence="5">Localizes to the Z ring in an FtsZ-dependent manner. Targeted to the membrane through a conserved C-terminal amphipathic helix.</text>
</comment>
<dbReference type="PANTHER" id="PTHR32432">
    <property type="entry name" value="CELL DIVISION PROTEIN FTSA-RELATED"/>
    <property type="match status" value="1"/>
</dbReference>
<dbReference type="InterPro" id="IPR021873">
    <property type="entry name" value="FtsA_C"/>
</dbReference>
<dbReference type="Pfam" id="PF02491">
    <property type="entry name" value="SHS2_FTSA"/>
    <property type="match status" value="1"/>
</dbReference>
<keyword evidence="1 5" id="KW-1003">Cell membrane</keyword>
<dbReference type="FunFam" id="3.30.1490.110:FF:000003">
    <property type="entry name" value="Cell division protein FtsA"/>
    <property type="match status" value="1"/>
</dbReference>
<dbReference type="InterPro" id="IPR020823">
    <property type="entry name" value="Cell_div_FtsA"/>
</dbReference>
<reference evidence="9 10" key="1">
    <citation type="submission" date="2016-01" db="EMBL/GenBank/DDBJ databases">
        <title>Highly variable Streptococcus oralis are common among viridans streptococci isolated from primates.</title>
        <authorList>
            <person name="Denapaite D."/>
            <person name="Rieger M."/>
            <person name="Koendgen S."/>
            <person name="Brueckner R."/>
            <person name="Ochigava I."/>
            <person name="Kappeler P."/>
            <person name="Maetz-Rensing K."/>
            <person name="Leendertz F."/>
            <person name="Hakenbeck R."/>
        </authorList>
    </citation>
    <scope>NUCLEOTIDE SEQUENCE [LARGE SCALE GENOMIC DNA]</scope>
    <source>
        <strain evidence="9 10">DD18</strain>
    </source>
</reference>
<feature type="domain" description="SHS2" evidence="8">
    <location>
        <begin position="7"/>
        <end position="194"/>
    </location>
</feature>
<evidence type="ECO:0000256" key="5">
    <source>
        <dbReference type="HAMAP-Rule" id="MF_02033"/>
    </source>
</evidence>
<comment type="caution">
    <text evidence="9">The sequence shown here is derived from an EMBL/GenBank/DDBJ whole genome shotgun (WGS) entry which is preliminary data.</text>
</comment>
<dbReference type="GO" id="GO:0043093">
    <property type="term" value="P:FtsZ-dependent cytokinesis"/>
    <property type="evidence" value="ECO:0007669"/>
    <property type="project" value="UniProtKB-UniRule"/>
</dbReference>
<sequence>MTRNGFFTGLDIGTSSIKVLVAELVNGEVNVIGVSNAKSKGVKDGIIVDIEAAATAIKSAISQAEEKAGISIKSVNVSLPANLLQVEPTQGMIPVTSDTKEITDQDVENVVKSALTKSMTPDREVITFIPEEFVVDGFQGIRDPRGMMGVRLEMRGLLYTGPRTILHNLRKTVERVGVQIDNVIISPLAMVHSVLNEGEREFGATVIDMGGGQTTVATIRNQELQYTNVNQEGGDYVTKDISKVLRTSKKIAEGLKLNYGEAYPPLASKETFQVEVIGEVEPVEVTEEYLAEIISARLKHIFEQIKQDLERRHLLDLPGGIVLIGGNALLPGVVELAQEVFGVRVKLFVPNQVGIRNPAFAHVISLSEFAGSLTEVNVLAQRAIRGDQSLRNQPIDFRNSAQPVSPVSPRSVFNTVTPSEPETTQSVEPVAPLQSKEKSKGKLTDRFRSLIGSMFDE</sequence>